<dbReference type="EMBL" id="HBUF01188975">
    <property type="protein sequence ID" value="CAG6657587.1"/>
    <property type="molecule type" value="Transcribed_RNA"/>
</dbReference>
<proteinExistence type="predicted"/>
<evidence type="ECO:0000313" key="1">
    <source>
        <dbReference type="EMBL" id="CAG6641527.1"/>
    </source>
</evidence>
<accession>A0A8D8R1K5</accession>
<dbReference type="EMBL" id="HBUF01117845">
    <property type="protein sequence ID" value="CAG6641536.1"/>
    <property type="molecule type" value="Transcribed_RNA"/>
</dbReference>
<dbReference type="EMBL" id="HBUF01188974">
    <property type="protein sequence ID" value="CAG6657584.1"/>
    <property type="molecule type" value="Transcribed_RNA"/>
</dbReference>
<dbReference type="EMBL" id="HBUF01353971">
    <property type="protein sequence ID" value="CAG6716127.1"/>
    <property type="molecule type" value="Transcribed_RNA"/>
</dbReference>
<dbReference type="AlphaFoldDB" id="A0A8D8R1K5"/>
<organism evidence="1">
    <name type="scientific">Cacopsylla melanoneura</name>
    <dbReference type="NCBI Taxonomy" id="428564"/>
    <lineage>
        <taxon>Eukaryota</taxon>
        <taxon>Metazoa</taxon>
        <taxon>Ecdysozoa</taxon>
        <taxon>Arthropoda</taxon>
        <taxon>Hexapoda</taxon>
        <taxon>Insecta</taxon>
        <taxon>Pterygota</taxon>
        <taxon>Neoptera</taxon>
        <taxon>Paraneoptera</taxon>
        <taxon>Hemiptera</taxon>
        <taxon>Sternorrhyncha</taxon>
        <taxon>Psylloidea</taxon>
        <taxon>Psyllidae</taxon>
        <taxon>Psyllinae</taxon>
        <taxon>Cacopsylla</taxon>
    </lineage>
</organism>
<sequence length="108" mass="11732">MGECVCCGLQRSYRQHLGVDRLDDVITTSLRPLSPSSLPPWFIPYPMLLPFLLVVHCVSPPTLSIKYSTSDGVSFDDKVQCGVVRGVCADVDFGADCGSRYAGEFQSG</sequence>
<dbReference type="EMBL" id="HBUF01669355">
    <property type="protein sequence ID" value="CAG6790209.1"/>
    <property type="molecule type" value="Transcribed_RNA"/>
</dbReference>
<dbReference type="EMBL" id="HBUF01353972">
    <property type="protein sequence ID" value="CAG6716130.1"/>
    <property type="molecule type" value="Transcribed_RNA"/>
</dbReference>
<reference evidence="1" key="1">
    <citation type="submission" date="2021-05" db="EMBL/GenBank/DDBJ databases">
        <authorList>
            <person name="Alioto T."/>
            <person name="Alioto T."/>
            <person name="Gomez Garrido J."/>
        </authorList>
    </citation>
    <scope>NUCLEOTIDE SEQUENCE</scope>
</reference>
<dbReference type="EMBL" id="HBUF01117842">
    <property type="protein sequence ID" value="CAG6641527.1"/>
    <property type="molecule type" value="Transcribed_RNA"/>
</dbReference>
<dbReference type="EMBL" id="HBUF01117846">
    <property type="protein sequence ID" value="CAG6641539.1"/>
    <property type="molecule type" value="Transcribed_RNA"/>
</dbReference>
<protein>
    <submittedName>
        <fullName evidence="1">Uncharacterized protein</fullName>
    </submittedName>
</protein>
<dbReference type="EMBL" id="HBUF01117844">
    <property type="protein sequence ID" value="CAG6641533.1"/>
    <property type="molecule type" value="Transcribed_RNA"/>
</dbReference>
<dbReference type="EMBL" id="HBUF01117847">
    <property type="protein sequence ID" value="CAG6641542.1"/>
    <property type="molecule type" value="Transcribed_RNA"/>
</dbReference>
<dbReference type="EMBL" id="HBUF01353970">
    <property type="protein sequence ID" value="CAG6716124.1"/>
    <property type="molecule type" value="Transcribed_RNA"/>
</dbReference>
<name>A0A8D8R1K5_9HEMI</name>
<dbReference type="EMBL" id="HBUF01669354">
    <property type="protein sequence ID" value="CAG6790207.1"/>
    <property type="molecule type" value="Transcribed_RNA"/>
</dbReference>